<evidence type="ECO:0000313" key="3">
    <source>
        <dbReference type="Proteomes" id="UP000054549"/>
    </source>
</evidence>
<evidence type="ECO:0000256" key="1">
    <source>
        <dbReference type="SAM" id="MobiDB-lite"/>
    </source>
</evidence>
<dbReference type="Gene3D" id="3.40.980.10">
    <property type="entry name" value="MoaB/Mog-like domain"/>
    <property type="match status" value="1"/>
</dbReference>
<dbReference type="AlphaFoldDB" id="A0A0C2XCN0"/>
<dbReference type="InterPro" id="IPR036425">
    <property type="entry name" value="MoaB/Mog-like_dom_sf"/>
</dbReference>
<keyword evidence="3" id="KW-1185">Reference proteome</keyword>
<accession>A0A0C2XCN0</accession>
<dbReference type="PANTHER" id="PTHR47675:SF1">
    <property type="entry name" value="MOLYBDOPTERIN BINDING DOMAIN PROTEIN (AFU_ORTHOLOGUE AFUA_5G11210)"/>
    <property type="match status" value="1"/>
</dbReference>
<dbReference type="GO" id="GO:0047884">
    <property type="term" value="F:FAD diphosphatase activity"/>
    <property type="evidence" value="ECO:0007669"/>
    <property type="project" value="TreeGrafter"/>
</dbReference>
<name>A0A0C2XCN0_AMAMK</name>
<feature type="compositionally biased region" description="Low complexity" evidence="1">
    <location>
        <begin position="185"/>
        <end position="225"/>
    </location>
</feature>
<dbReference type="InParanoid" id="A0A0C2XCN0"/>
<dbReference type="Proteomes" id="UP000054549">
    <property type="component" value="Unassembled WGS sequence"/>
</dbReference>
<reference evidence="2 3" key="1">
    <citation type="submission" date="2014-04" db="EMBL/GenBank/DDBJ databases">
        <title>Evolutionary Origins and Diversification of the Mycorrhizal Mutualists.</title>
        <authorList>
            <consortium name="DOE Joint Genome Institute"/>
            <consortium name="Mycorrhizal Genomics Consortium"/>
            <person name="Kohler A."/>
            <person name="Kuo A."/>
            <person name="Nagy L.G."/>
            <person name="Floudas D."/>
            <person name="Copeland A."/>
            <person name="Barry K.W."/>
            <person name="Cichocki N."/>
            <person name="Veneault-Fourrey C."/>
            <person name="LaButti K."/>
            <person name="Lindquist E.A."/>
            <person name="Lipzen A."/>
            <person name="Lundell T."/>
            <person name="Morin E."/>
            <person name="Murat C."/>
            <person name="Riley R."/>
            <person name="Ohm R."/>
            <person name="Sun H."/>
            <person name="Tunlid A."/>
            <person name="Henrissat B."/>
            <person name="Grigoriev I.V."/>
            <person name="Hibbett D.S."/>
            <person name="Martin F."/>
        </authorList>
    </citation>
    <scope>NUCLEOTIDE SEQUENCE [LARGE SCALE GENOMIC DNA]</scope>
    <source>
        <strain evidence="2 3">Koide BX008</strain>
    </source>
</reference>
<feature type="region of interest" description="Disordered" evidence="1">
    <location>
        <begin position="185"/>
        <end position="226"/>
    </location>
</feature>
<gene>
    <name evidence="2" type="ORF">M378DRAFT_160590</name>
</gene>
<dbReference type="HOGENOM" id="CLU_897066_0_0_1"/>
<evidence type="ECO:0000313" key="2">
    <source>
        <dbReference type="EMBL" id="KIL66593.1"/>
    </source>
</evidence>
<dbReference type="STRING" id="946122.A0A0C2XCN0"/>
<sequence>MDAMRATTLLKTGAKGLGDSDSKRATTCENMRVNEENYASLAKPFNQNLVHHSETLTRLEALTRHRTWTRQQTPQQLDATKRMALFPETAEVIYIDGTIWVVLRLEGKLCVFPGIPSLCVNGTYALLPPLHERPTRIQVFTERTESMIAQYLTTLQNKLKPRGIQIGSYPVLGKGVFVSIIGRASSSSGPSSSTSSPSPSQVLTRSSETSPISQPSSTMSTISSIHGDDPSIDNVPYAINTDGGRQHHHYHPPPLPLMEIAREVELEIAGQVVNGEEVVRCREEGGSFLSRTRTAFFGYMFVPVLLYFLR</sequence>
<dbReference type="PANTHER" id="PTHR47675">
    <property type="entry name" value="MOLYBDOPTERIN BINDING DOMAIN PROTEIN (AFU_ORTHOLOGUE AFUA_5G11210)"/>
    <property type="match status" value="1"/>
</dbReference>
<dbReference type="OrthoDB" id="448496at2759"/>
<organism evidence="2 3">
    <name type="scientific">Amanita muscaria (strain Koide BX008)</name>
    <dbReference type="NCBI Taxonomy" id="946122"/>
    <lineage>
        <taxon>Eukaryota</taxon>
        <taxon>Fungi</taxon>
        <taxon>Dikarya</taxon>
        <taxon>Basidiomycota</taxon>
        <taxon>Agaricomycotina</taxon>
        <taxon>Agaricomycetes</taxon>
        <taxon>Agaricomycetidae</taxon>
        <taxon>Agaricales</taxon>
        <taxon>Pluteineae</taxon>
        <taxon>Amanitaceae</taxon>
        <taxon>Amanita</taxon>
    </lineage>
</organism>
<dbReference type="EMBL" id="KN818235">
    <property type="protein sequence ID" value="KIL66593.1"/>
    <property type="molecule type" value="Genomic_DNA"/>
</dbReference>
<proteinExistence type="predicted"/>
<protein>
    <submittedName>
        <fullName evidence="2">Uncharacterized protein</fullName>
    </submittedName>
</protein>
<dbReference type="GO" id="GO:0042726">
    <property type="term" value="P:flavin-containing compound metabolic process"/>
    <property type="evidence" value="ECO:0007669"/>
    <property type="project" value="TreeGrafter"/>
</dbReference>